<evidence type="ECO:0000313" key="2">
    <source>
        <dbReference type="Proteomes" id="UP000234748"/>
    </source>
</evidence>
<dbReference type="RefSeq" id="WP_101645825.1">
    <property type="nucleotide sequence ID" value="NZ_PGUY01000100.1"/>
</dbReference>
<dbReference type="InterPro" id="IPR032366">
    <property type="entry name" value="DUF4871"/>
</dbReference>
<dbReference type="Gene3D" id="2.60.40.3830">
    <property type="match status" value="1"/>
</dbReference>
<accession>A0A2N5LZH7</accession>
<sequence length="150" mass="16805">MGCEPNFYLWNLKVTRGKRKIGILSNPWEAGVTSKYMWHFIGEQIPSGKLSVIAVKKDTNEISKALVIPDTEQQEWVLSRTNVGSAVNNHTDVPSGMKLPTSGMWALNAYINEELYGQIIVDVKGEAAKSEIGDKEFPDQPLTPTFKFYN</sequence>
<gene>
    <name evidence="1" type="ORF">CUU66_23495</name>
</gene>
<evidence type="ECO:0000313" key="1">
    <source>
        <dbReference type="EMBL" id="PLT27508.1"/>
    </source>
</evidence>
<dbReference type="AlphaFoldDB" id="A0A2N5LZH7"/>
<dbReference type="OrthoDB" id="2381403at2"/>
<dbReference type="EMBL" id="PGUY01000100">
    <property type="protein sequence ID" value="PLT27508.1"/>
    <property type="molecule type" value="Genomic_DNA"/>
</dbReference>
<organism evidence="1 2">
    <name type="scientific">Peribacillus deserti</name>
    <dbReference type="NCBI Taxonomy" id="673318"/>
    <lineage>
        <taxon>Bacteria</taxon>
        <taxon>Bacillati</taxon>
        <taxon>Bacillota</taxon>
        <taxon>Bacilli</taxon>
        <taxon>Bacillales</taxon>
        <taxon>Bacillaceae</taxon>
        <taxon>Peribacillus</taxon>
    </lineage>
</organism>
<protein>
    <submittedName>
        <fullName evidence="1">Uncharacterized protein</fullName>
    </submittedName>
</protein>
<comment type="caution">
    <text evidence="1">The sequence shown here is derived from an EMBL/GenBank/DDBJ whole genome shotgun (WGS) entry which is preliminary data.</text>
</comment>
<dbReference type="Proteomes" id="UP000234748">
    <property type="component" value="Unassembled WGS sequence"/>
</dbReference>
<proteinExistence type="predicted"/>
<keyword evidence="2" id="KW-1185">Reference proteome</keyword>
<name>A0A2N5LZH7_9BACI</name>
<reference evidence="1 2" key="1">
    <citation type="submission" date="2017-11" db="EMBL/GenBank/DDBJ databases">
        <title>Comparitive Functional Genomics of Dry Heat Resistant strains isolated from the Viking Spacecraft.</title>
        <authorList>
            <person name="Seuylemezian A."/>
            <person name="Cooper K."/>
            <person name="Vaishampayan P."/>
        </authorList>
    </citation>
    <scope>NUCLEOTIDE SEQUENCE [LARGE SCALE GENOMIC DNA]</scope>
    <source>
        <strain evidence="1 2">V1-29</strain>
    </source>
</reference>
<dbReference type="Pfam" id="PF16167">
    <property type="entry name" value="DUF4871"/>
    <property type="match status" value="1"/>
</dbReference>